<protein>
    <recommendedName>
        <fullName evidence="5">Blue (type 1) copper domain-containing protein</fullName>
    </recommendedName>
</protein>
<reference evidence="3" key="1">
    <citation type="journal article" date="2020" name="Stud. Mycol.">
        <title>101 Dothideomycetes genomes: a test case for predicting lifestyles and emergence of pathogens.</title>
        <authorList>
            <person name="Haridas S."/>
            <person name="Albert R."/>
            <person name="Binder M."/>
            <person name="Bloem J."/>
            <person name="Labutti K."/>
            <person name="Salamov A."/>
            <person name="Andreopoulos B."/>
            <person name="Baker S."/>
            <person name="Barry K."/>
            <person name="Bills G."/>
            <person name="Bluhm B."/>
            <person name="Cannon C."/>
            <person name="Castanera R."/>
            <person name="Culley D."/>
            <person name="Daum C."/>
            <person name="Ezra D."/>
            <person name="Gonzalez J."/>
            <person name="Henrissat B."/>
            <person name="Kuo A."/>
            <person name="Liang C."/>
            <person name="Lipzen A."/>
            <person name="Lutzoni F."/>
            <person name="Magnuson J."/>
            <person name="Mondo S."/>
            <person name="Nolan M."/>
            <person name="Ohm R."/>
            <person name="Pangilinan J."/>
            <person name="Park H.-J."/>
            <person name="Ramirez L."/>
            <person name="Alfaro M."/>
            <person name="Sun H."/>
            <person name="Tritt A."/>
            <person name="Yoshinaga Y."/>
            <person name="Zwiers L.-H."/>
            <person name="Turgeon B."/>
            <person name="Goodwin S."/>
            <person name="Spatafora J."/>
            <person name="Crous P."/>
            <person name="Grigoriev I."/>
        </authorList>
    </citation>
    <scope>NUCLEOTIDE SEQUENCE</scope>
    <source>
        <strain evidence="3">CBS 130266</strain>
    </source>
</reference>
<comment type="caution">
    <text evidence="3">The sequence shown here is derived from an EMBL/GenBank/DDBJ whole genome shotgun (WGS) entry which is preliminary data.</text>
</comment>
<proteinExistence type="predicted"/>
<dbReference type="PANTHER" id="PTHR34883:SF15">
    <property type="entry name" value="EXTRACELLULAR SERINE-RICH PROTEIN"/>
    <property type="match status" value="1"/>
</dbReference>
<evidence type="ECO:0000256" key="1">
    <source>
        <dbReference type="SAM" id="MobiDB-lite"/>
    </source>
</evidence>
<dbReference type="InterPro" id="IPR008972">
    <property type="entry name" value="Cupredoxin"/>
</dbReference>
<dbReference type="PANTHER" id="PTHR34883">
    <property type="entry name" value="SERINE-RICH PROTEIN, PUTATIVE-RELATED-RELATED"/>
    <property type="match status" value="1"/>
</dbReference>
<dbReference type="Gene3D" id="2.60.40.420">
    <property type="entry name" value="Cupredoxins - blue copper proteins"/>
    <property type="match status" value="1"/>
</dbReference>
<keyword evidence="2" id="KW-0732">Signal</keyword>
<dbReference type="Proteomes" id="UP000800235">
    <property type="component" value="Unassembled WGS sequence"/>
</dbReference>
<name>A0A9P4NTA7_9PEZI</name>
<keyword evidence="4" id="KW-1185">Reference proteome</keyword>
<feature type="signal peptide" evidence="2">
    <location>
        <begin position="1"/>
        <end position="18"/>
    </location>
</feature>
<dbReference type="OrthoDB" id="2331100at2759"/>
<evidence type="ECO:0000313" key="4">
    <source>
        <dbReference type="Proteomes" id="UP000800235"/>
    </source>
</evidence>
<evidence type="ECO:0000256" key="2">
    <source>
        <dbReference type="SAM" id="SignalP"/>
    </source>
</evidence>
<dbReference type="InterPro" id="IPR052953">
    <property type="entry name" value="Ser-rich/MCO-related"/>
</dbReference>
<feature type="compositionally biased region" description="Low complexity" evidence="1">
    <location>
        <begin position="150"/>
        <end position="169"/>
    </location>
</feature>
<evidence type="ECO:0000313" key="3">
    <source>
        <dbReference type="EMBL" id="KAF2431280.1"/>
    </source>
</evidence>
<evidence type="ECO:0008006" key="5">
    <source>
        <dbReference type="Google" id="ProtNLM"/>
    </source>
</evidence>
<sequence>MFFKLFPIILSALPLVFAATQIIEVGKEGNHFSPDSITASIGDHIQFKFVGEGHSVSDAAFDAPCKPVDDATFYSGHGEVGKSFTITINSTDPIWIYCPESNHCQSGMVGVINPPSSPSDKTLSAFTVAAAKAEGSSEPPAVQGGSQGDGSTSANASATTTSTSASASASTSAMASSGGRASEAAMGVLGLLSALVAGALLV</sequence>
<accession>A0A9P4NTA7</accession>
<dbReference type="SUPFAM" id="SSF49503">
    <property type="entry name" value="Cupredoxins"/>
    <property type="match status" value="1"/>
</dbReference>
<gene>
    <name evidence="3" type="ORF">EJ08DRAFT_733508</name>
</gene>
<feature type="chain" id="PRO_5040300881" description="Blue (type 1) copper domain-containing protein" evidence="2">
    <location>
        <begin position="19"/>
        <end position="202"/>
    </location>
</feature>
<dbReference type="AlphaFoldDB" id="A0A9P4NTA7"/>
<dbReference type="CDD" id="cd00920">
    <property type="entry name" value="Cupredoxin"/>
    <property type="match status" value="1"/>
</dbReference>
<feature type="region of interest" description="Disordered" evidence="1">
    <location>
        <begin position="134"/>
        <end position="169"/>
    </location>
</feature>
<dbReference type="EMBL" id="MU007033">
    <property type="protein sequence ID" value="KAF2431280.1"/>
    <property type="molecule type" value="Genomic_DNA"/>
</dbReference>
<organism evidence="3 4">
    <name type="scientific">Tothia fuscella</name>
    <dbReference type="NCBI Taxonomy" id="1048955"/>
    <lineage>
        <taxon>Eukaryota</taxon>
        <taxon>Fungi</taxon>
        <taxon>Dikarya</taxon>
        <taxon>Ascomycota</taxon>
        <taxon>Pezizomycotina</taxon>
        <taxon>Dothideomycetes</taxon>
        <taxon>Pleosporomycetidae</taxon>
        <taxon>Venturiales</taxon>
        <taxon>Cylindrosympodiaceae</taxon>
        <taxon>Tothia</taxon>
    </lineage>
</organism>